<dbReference type="Pfam" id="PF05866">
    <property type="entry name" value="RusA"/>
    <property type="match status" value="1"/>
</dbReference>
<evidence type="ECO:0000313" key="2">
    <source>
        <dbReference type="Proteomes" id="UP001500191"/>
    </source>
</evidence>
<evidence type="ECO:0000313" key="1">
    <source>
        <dbReference type="EMBL" id="GAA0524056.1"/>
    </source>
</evidence>
<dbReference type="InterPro" id="IPR036614">
    <property type="entry name" value="RusA-like_sf"/>
</dbReference>
<proteinExistence type="predicted"/>
<name>A0ABN1CSF8_9DEIO</name>
<dbReference type="Proteomes" id="UP001500191">
    <property type="component" value="Unassembled WGS sequence"/>
</dbReference>
<dbReference type="EMBL" id="BAAADB010000034">
    <property type="protein sequence ID" value="GAA0524056.1"/>
    <property type="molecule type" value="Genomic_DNA"/>
</dbReference>
<dbReference type="InterPro" id="IPR008822">
    <property type="entry name" value="Endonuclease_RusA-like"/>
</dbReference>
<organism evidence="1 2">
    <name type="scientific">Deinococcus depolymerans</name>
    <dbReference type="NCBI Taxonomy" id="392408"/>
    <lineage>
        <taxon>Bacteria</taxon>
        <taxon>Thermotogati</taxon>
        <taxon>Deinococcota</taxon>
        <taxon>Deinococci</taxon>
        <taxon>Deinococcales</taxon>
        <taxon>Deinococcaceae</taxon>
        <taxon>Deinococcus</taxon>
    </lineage>
</organism>
<protein>
    <submittedName>
        <fullName evidence="1">Uncharacterized protein</fullName>
    </submittedName>
</protein>
<dbReference type="SUPFAM" id="SSF103084">
    <property type="entry name" value="Holliday junction resolvase RusA"/>
    <property type="match status" value="1"/>
</dbReference>
<reference evidence="1 2" key="1">
    <citation type="journal article" date="2019" name="Int. J. Syst. Evol. Microbiol.">
        <title>The Global Catalogue of Microorganisms (GCM) 10K type strain sequencing project: providing services to taxonomists for standard genome sequencing and annotation.</title>
        <authorList>
            <consortium name="The Broad Institute Genomics Platform"/>
            <consortium name="The Broad Institute Genome Sequencing Center for Infectious Disease"/>
            <person name="Wu L."/>
            <person name="Ma J."/>
        </authorList>
    </citation>
    <scope>NUCLEOTIDE SEQUENCE [LARGE SCALE GENOMIC DNA]</scope>
    <source>
        <strain evidence="1 2">JCM 14368</strain>
    </source>
</reference>
<keyword evidence="2" id="KW-1185">Reference proteome</keyword>
<comment type="caution">
    <text evidence="1">The sequence shown here is derived from an EMBL/GenBank/DDBJ whole genome shotgun (WGS) entry which is preliminary data.</text>
</comment>
<gene>
    <name evidence="1" type="ORF">GCM10008937_34470</name>
</gene>
<accession>A0ABN1CSF8</accession>
<sequence>MTRMQTNDVIFEMVLPRRPVSYNARGRPGYRRWKDYIINHAKILWRESILEGSDYYFQIIYICHENPVDVDNIIKGVQDALVGVLYADDVNISDISAHRRFTSEKIIIEELPDKLRNELDNRQQMADTVYFRLCKSRGIGSFT</sequence>
<dbReference type="Gene3D" id="3.30.1330.70">
    <property type="entry name" value="Holliday junction resolvase RusA"/>
    <property type="match status" value="1"/>
</dbReference>